<evidence type="ECO:0000313" key="2">
    <source>
        <dbReference type="WBParaSite" id="PS1159_v2.g23369.t1"/>
    </source>
</evidence>
<organism evidence="1 2">
    <name type="scientific">Panagrolaimus sp. PS1159</name>
    <dbReference type="NCBI Taxonomy" id="55785"/>
    <lineage>
        <taxon>Eukaryota</taxon>
        <taxon>Metazoa</taxon>
        <taxon>Ecdysozoa</taxon>
        <taxon>Nematoda</taxon>
        <taxon>Chromadorea</taxon>
        <taxon>Rhabditida</taxon>
        <taxon>Tylenchina</taxon>
        <taxon>Panagrolaimomorpha</taxon>
        <taxon>Panagrolaimoidea</taxon>
        <taxon>Panagrolaimidae</taxon>
        <taxon>Panagrolaimus</taxon>
    </lineage>
</organism>
<protein>
    <submittedName>
        <fullName evidence="2">Uncharacterized protein</fullName>
    </submittedName>
</protein>
<dbReference type="WBParaSite" id="PS1159_v2.g23369.t1">
    <property type="protein sequence ID" value="PS1159_v2.g23369.t1"/>
    <property type="gene ID" value="PS1159_v2.g23369"/>
</dbReference>
<accession>A0AC35G3A6</accession>
<evidence type="ECO:0000313" key="1">
    <source>
        <dbReference type="Proteomes" id="UP000887580"/>
    </source>
</evidence>
<proteinExistence type="predicted"/>
<sequence length="66" mass="7150">MILTGLRDSIDTLSKYARDENFLSYREFPNPKSIDGCLPIRSIDPSLGIAARSNPSPLGVALVACL</sequence>
<reference evidence="2" key="1">
    <citation type="submission" date="2022-11" db="UniProtKB">
        <authorList>
            <consortium name="WormBaseParasite"/>
        </authorList>
    </citation>
    <scope>IDENTIFICATION</scope>
</reference>
<dbReference type="Proteomes" id="UP000887580">
    <property type="component" value="Unplaced"/>
</dbReference>
<name>A0AC35G3A6_9BILA</name>